<organism evidence="1 2">
    <name type="scientific">Pisolithus microcarpus 441</name>
    <dbReference type="NCBI Taxonomy" id="765257"/>
    <lineage>
        <taxon>Eukaryota</taxon>
        <taxon>Fungi</taxon>
        <taxon>Dikarya</taxon>
        <taxon>Basidiomycota</taxon>
        <taxon>Agaricomycotina</taxon>
        <taxon>Agaricomycetes</taxon>
        <taxon>Agaricomycetidae</taxon>
        <taxon>Boletales</taxon>
        <taxon>Sclerodermatineae</taxon>
        <taxon>Pisolithaceae</taxon>
        <taxon>Pisolithus</taxon>
    </lineage>
</organism>
<keyword evidence="2" id="KW-1185">Reference proteome</keyword>
<reference evidence="1 2" key="1">
    <citation type="submission" date="2014-04" db="EMBL/GenBank/DDBJ databases">
        <authorList>
            <consortium name="DOE Joint Genome Institute"/>
            <person name="Kuo A."/>
            <person name="Kohler A."/>
            <person name="Costa M.D."/>
            <person name="Nagy L.G."/>
            <person name="Floudas D."/>
            <person name="Copeland A."/>
            <person name="Barry K.W."/>
            <person name="Cichocki N."/>
            <person name="Veneault-Fourrey C."/>
            <person name="LaButti K."/>
            <person name="Lindquist E.A."/>
            <person name="Lipzen A."/>
            <person name="Lundell T."/>
            <person name="Morin E."/>
            <person name="Murat C."/>
            <person name="Sun H."/>
            <person name="Tunlid A."/>
            <person name="Henrissat B."/>
            <person name="Grigoriev I.V."/>
            <person name="Hibbett D.S."/>
            <person name="Martin F."/>
            <person name="Nordberg H.P."/>
            <person name="Cantor M.N."/>
            <person name="Hua S.X."/>
        </authorList>
    </citation>
    <scope>NUCLEOTIDE SEQUENCE [LARGE SCALE GENOMIC DNA]</scope>
    <source>
        <strain evidence="1 2">441</strain>
    </source>
</reference>
<accession>A0A0C9ZG20</accession>
<sequence>MLWHLTPEQCDTGGCHGHLYARYVSIAMFHGSDCFCFCRNQGYFGPSTPIEAASGVITAAMLQSPHCISRR</sequence>
<dbReference type="EMBL" id="KN833795">
    <property type="protein sequence ID" value="KIK18893.1"/>
    <property type="molecule type" value="Genomic_DNA"/>
</dbReference>
<evidence type="ECO:0000313" key="1">
    <source>
        <dbReference type="EMBL" id="KIK18893.1"/>
    </source>
</evidence>
<dbReference type="HOGENOM" id="CLU_2740966_0_0_1"/>
<dbReference type="AlphaFoldDB" id="A0A0C9ZG20"/>
<evidence type="ECO:0000313" key="2">
    <source>
        <dbReference type="Proteomes" id="UP000054018"/>
    </source>
</evidence>
<reference evidence="2" key="2">
    <citation type="submission" date="2015-01" db="EMBL/GenBank/DDBJ databases">
        <title>Evolutionary Origins and Diversification of the Mycorrhizal Mutualists.</title>
        <authorList>
            <consortium name="DOE Joint Genome Institute"/>
            <consortium name="Mycorrhizal Genomics Consortium"/>
            <person name="Kohler A."/>
            <person name="Kuo A."/>
            <person name="Nagy L.G."/>
            <person name="Floudas D."/>
            <person name="Copeland A."/>
            <person name="Barry K.W."/>
            <person name="Cichocki N."/>
            <person name="Veneault-Fourrey C."/>
            <person name="LaButti K."/>
            <person name="Lindquist E.A."/>
            <person name="Lipzen A."/>
            <person name="Lundell T."/>
            <person name="Morin E."/>
            <person name="Murat C."/>
            <person name="Riley R."/>
            <person name="Ohm R."/>
            <person name="Sun H."/>
            <person name="Tunlid A."/>
            <person name="Henrissat B."/>
            <person name="Grigoriev I.V."/>
            <person name="Hibbett D.S."/>
            <person name="Martin F."/>
        </authorList>
    </citation>
    <scope>NUCLEOTIDE SEQUENCE [LARGE SCALE GENOMIC DNA]</scope>
    <source>
        <strain evidence="2">441</strain>
    </source>
</reference>
<proteinExistence type="predicted"/>
<protein>
    <submittedName>
        <fullName evidence="1">Uncharacterized protein</fullName>
    </submittedName>
</protein>
<dbReference type="Proteomes" id="UP000054018">
    <property type="component" value="Unassembled WGS sequence"/>
</dbReference>
<gene>
    <name evidence="1" type="ORF">PISMIDRAFT_173450</name>
</gene>
<name>A0A0C9ZG20_9AGAM</name>